<dbReference type="AlphaFoldDB" id="A0A7J9LW46"/>
<dbReference type="OrthoDB" id="1304801at2759"/>
<gene>
    <name evidence="1" type="ORF">Goshw_013486</name>
</gene>
<dbReference type="Proteomes" id="UP000593576">
    <property type="component" value="Unassembled WGS sequence"/>
</dbReference>
<reference evidence="1 2" key="1">
    <citation type="journal article" date="2019" name="Genome Biol. Evol.">
        <title>Insights into the evolution of the New World diploid cottons (Gossypium, subgenus Houzingenia) based on genome sequencing.</title>
        <authorList>
            <person name="Grover C.E."/>
            <person name="Arick M.A. 2nd"/>
            <person name="Thrash A."/>
            <person name="Conover J.L."/>
            <person name="Sanders W.S."/>
            <person name="Peterson D.G."/>
            <person name="Frelichowski J.E."/>
            <person name="Scheffler J.A."/>
            <person name="Scheffler B.E."/>
            <person name="Wendel J.F."/>
        </authorList>
    </citation>
    <scope>NUCLEOTIDE SEQUENCE [LARGE SCALE GENOMIC DNA]</scope>
    <source>
        <strain evidence="1">1</strain>
        <tissue evidence="1">Leaf</tissue>
    </source>
</reference>
<accession>A0A7J9LW46</accession>
<comment type="caution">
    <text evidence="1">The sequence shown here is derived from an EMBL/GenBank/DDBJ whole genome shotgun (WGS) entry which is preliminary data.</text>
</comment>
<proteinExistence type="predicted"/>
<keyword evidence="2" id="KW-1185">Reference proteome</keyword>
<protein>
    <recommendedName>
        <fullName evidence="3">DUF4283 domain-containing protein</fullName>
    </recommendedName>
</protein>
<dbReference type="EMBL" id="JABFAF010000008">
    <property type="protein sequence ID" value="MBA0862837.1"/>
    <property type="molecule type" value="Genomic_DNA"/>
</dbReference>
<organism evidence="1 2">
    <name type="scientific">Gossypium schwendimanii</name>
    <name type="common">Cotton</name>
    <dbReference type="NCBI Taxonomy" id="34291"/>
    <lineage>
        <taxon>Eukaryota</taxon>
        <taxon>Viridiplantae</taxon>
        <taxon>Streptophyta</taxon>
        <taxon>Embryophyta</taxon>
        <taxon>Tracheophyta</taxon>
        <taxon>Spermatophyta</taxon>
        <taxon>Magnoliopsida</taxon>
        <taxon>eudicotyledons</taxon>
        <taxon>Gunneridae</taxon>
        <taxon>Pentapetalae</taxon>
        <taxon>rosids</taxon>
        <taxon>malvids</taxon>
        <taxon>Malvales</taxon>
        <taxon>Malvaceae</taxon>
        <taxon>Malvoideae</taxon>
        <taxon>Gossypium</taxon>
    </lineage>
</organism>
<evidence type="ECO:0000313" key="1">
    <source>
        <dbReference type="EMBL" id="MBA0862837.1"/>
    </source>
</evidence>
<name>A0A7J9LW46_GOSSC</name>
<sequence length="171" mass="19501">MVMQLAPITRKPRSLKDCLVNQILIKYMAHTVVIKLLGQRIRNLALHNKVCALWKPSQPFRLMDVENGYFLAKCQNLKDFKKHSTALSKHGHGLDSAPRSTWAYVQQEGVVGNMGDNREMLVNGVLQQVEYKYLPIVYFSCGHYGHLKELLPNEVKRPEDLEGKGVNGKEE</sequence>
<evidence type="ECO:0008006" key="3">
    <source>
        <dbReference type="Google" id="ProtNLM"/>
    </source>
</evidence>
<evidence type="ECO:0000313" key="2">
    <source>
        <dbReference type="Proteomes" id="UP000593576"/>
    </source>
</evidence>